<dbReference type="Proteomes" id="UP000036196">
    <property type="component" value="Unassembled WGS sequence"/>
</dbReference>
<dbReference type="EMBL" id="LDZF01000009">
    <property type="protein sequence ID" value="KMK13942.1"/>
    <property type="molecule type" value="Genomic_DNA"/>
</dbReference>
<dbReference type="InterPro" id="IPR009241">
    <property type="entry name" value="HigB-like"/>
</dbReference>
<dbReference type="RefSeq" id="WP_048278954.1">
    <property type="nucleotide sequence ID" value="NZ_LDZF01000009.1"/>
</dbReference>
<keyword evidence="2" id="KW-1185">Reference proteome</keyword>
<evidence type="ECO:0000313" key="1">
    <source>
        <dbReference type="EMBL" id="KMK13942.1"/>
    </source>
</evidence>
<sequence>MWTVLFSQRFDDWLSEQEEALQEKVLADLGKLKAYGPNLPRPHADTLKGSRYNNMKELRIQFAGRPARAFYAFDPVRHAIVLCAGDKSSDKQFYDRMIRIADDEFSAHLARQEKEKIR</sequence>
<accession>A0A0J5M0T4</accession>
<name>A0A0J5M0T4_PLUGE</name>
<comment type="caution">
    <text evidence="1">The sequence shown here is derived from an EMBL/GenBank/DDBJ whole genome shotgun (WGS) entry which is preliminary data.</text>
</comment>
<organism evidence="1 2">
    <name type="scientific">Pluralibacter gergoviae</name>
    <name type="common">Enterobacter gergoviae</name>
    <dbReference type="NCBI Taxonomy" id="61647"/>
    <lineage>
        <taxon>Bacteria</taxon>
        <taxon>Pseudomonadati</taxon>
        <taxon>Pseudomonadota</taxon>
        <taxon>Gammaproteobacteria</taxon>
        <taxon>Enterobacterales</taxon>
        <taxon>Enterobacteriaceae</taxon>
        <taxon>Pluralibacter</taxon>
    </lineage>
</organism>
<evidence type="ECO:0000313" key="2">
    <source>
        <dbReference type="Proteomes" id="UP000036196"/>
    </source>
</evidence>
<proteinExistence type="predicted"/>
<protein>
    <submittedName>
        <fullName evidence="1">Toxin RelE</fullName>
    </submittedName>
</protein>
<dbReference type="Pfam" id="PF05973">
    <property type="entry name" value="Gp49"/>
    <property type="match status" value="1"/>
</dbReference>
<dbReference type="AlphaFoldDB" id="A0A0J5M0T4"/>
<reference evidence="1 2" key="1">
    <citation type="submission" date="2015-05" db="EMBL/GenBank/DDBJ databases">
        <title>Genome sequences of Pluralibacter gergoviae.</title>
        <authorList>
            <person name="Greninger A.L."/>
            <person name="Miller S."/>
        </authorList>
    </citation>
    <scope>NUCLEOTIDE SEQUENCE [LARGE SCALE GENOMIC DNA]</scope>
    <source>
        <strain evidence="1 2">JS81F13</strain>
    </source>
</reference>
<gene>
    <name evidence="1" type="ORF">ABW06_10845</name>
</gene>
<dbReference type="PATRIC" id="fig|61647.15.peg.5552"/>